<gene>
    <name evidence="1" type="ORF">SAMN05444695_105163</name>
</gene>
<dbReference type="AlphaFoldDB" id="A0A1G8I5G3"/>
<evidence type="ECO:0000313" key="1">
    <source>
        <dbReference type="EMBL" id="SDI14064.1"/>
    </source>
</evidence>
<organism evidence="1 2">
    <name type="scientific">Rhodococcus triatomae</name>
    <dbReference type="NCBI Taxonomy" id="300028"/>
    <lineage>
        <taxon>Bacteria</taxon>
        <taxon>Bacillati</taxon>
        <taxon>Actinomycetota</taxon>
        <taxon>Actinomycetes</taxon>
        <taxon>Mycobacteriales</taxon>
        <taxon>Nocardiaceae</taxon>
        <taxon>Rhodococcus</taxon>
    </lineage>
</organism>
<dbReference type="EMBL" id="FNDN01000005">
    <property type="protein sequence ID" value="SDI14064.1"/>
    <property type="molecule type" value="Genomic_DNA"/>
</dbReference>
<dbReference type="OrthoDB" id="4747520at2"/>
<name>A0A1G8I5G3_9NOCA</name>
<proteinExistence type="predicted"/>
<sequence length="225" mass="23903">MTALLVALVGFAVLDSLDVLLVGVTAAVVYDARLSRRSPVPGGLGFLAGVFAVTTAFGILTVLGIGFLTDLFDFTLTPTIRYRGELVVGIVLIALAALPVRNSAPPEWTRRLRTNPWVLALAGVVIGLAQAPTAIPYLAGLGLIAAHQPLPPAWPAIVVAYCALALVPPLLILLLATRRTPRSRRRYMAIVRGVNRYGPATVRVIFAVIGVLLVVDSVIHRAHLL</sequence>
<dbReference type="InterPro" id="IPR021315">
    <property type="entry name" value="Gap/Sap"/>
</dbReference>
<evidence type="ECO:0000313" key="2">
    <source>
        <dbReference type="Proteomes" id="UP000183263"/>
    </source>
</evidence>
<dbReference type="RefSeq" id="WP_072737411.1">
    <property type="nucleotide sequence ID" value="NZ_CP048813.1"/>
</dbReference>
<reference evidence="1 2" key="1">
    <citation type="submission" date="2016-10" db="EMBL/GenBank/DDBJ databases">
        <authorList>
            <person name="de Groot N.N."/>
        </authorList>
    </citation>
    <scope>NUCLEOTIDE SEQUENCE [LARGE SCALE GENOMIC DNA]</scope>
    <source>
        <strain evidence="1 2">DSM 44892</strain>
    </source>
</reference>
<dbReference type="InterPro" id="IPR023298">
    <property type="entry name" value="ATPase_P-typ_TM_dom_sf"/>
</dbReference>
<protein>
    <submittedName>
        <fullName evidence="1">Sap, sulfolipid-1-addressing protein</fullName>
    </submittedName>
</protein>
<dbReference type="Pfam" id="PF11139">
    <property type="entry name" value="SfLAP"/>
    <property type="match status" value="1"/>
</dbReference>
<dbReference type="SUPFAM" id="SSF81665">
    <property type="entry name" value="Calcium ATPase, transmembrane domain M"/>
    <property type="match status" value="1"/>
</dbReference>
<dbReference type="Proteomes" id="UP000183263">
    <property type="component" value="Unassembled WGS sequence"/>
</dbReference>
<accession>A0A1G8I5G3</accession>
<keyword evidence="2" id="KW-1185">Reference proteome</keyword>